<dbReference type="InterPro" id="IPR016066">
    <property type="entry name" value="A-D-PHexomutase_CS"/>
</dbReference>
<keyword evidence="11" id="KW-0413">Isomerase</keyword>
<evidence type="ECO:0000256" key="10">
    <source>
        <dbReference type="ARBA" id="ARBA00022842"/>
    </source>
</evidence>
<dbReference type="RefSeq" id="WP_053026950.1">
    <property type="nucleotide sequence ID" value="NZ_CAJCGD010000009.1"/>
</dbReference>
<dbReference type="PROSITE" id="PS00710">
    <property type="entry name" value="PGM_PMM"/>
    <property type="match status" value="1"/>
</dbReference>
<keyword evidence="8" id="KW-0597">Phosphoprotein</keyword>
<evidence type="ECO:0000256" key="11">
    <source>
        <dbReference type="ARBA" id="ARBA00023235"/>
    </source>
</evidence>
<keyword evidence="7" id="KW-0119">Carbohydrate metabolism</keyword>
<gene>
    <name evidence="20" type="ORF">AL503_001430</name>
</gene>
<dbReference type="InterPro" id="IPR016055">
    <property type="entry name" value="A-D-PHexomutase_a/b/a-I/II/III"/>
</dbReference>
<dbReference type="InterPro" id="IPR005844">
    <property type="entry name" value="A-D-PHexomutase_a/b/a-I"/>
</dbReference>
<proteinExistence type="inferred from homology"/>
<dbReference type="Pfam" id="PF02880">
    <property type="entry name" value="PGM_PMM_III"/>
    <property type="match status" value="1"/>
</dbReference>
<evidence type="ECO:0000256" key="12">
    <source>
        <dbReference type="ARBA" id="ARBA00039995"/>
    </source>
</evidence>
<feature type="domain" description="Alpha-D-phosphohexomutase alpha/beta/alpha" evidence="17">
    <location>
        <begin position="35"/>
        <end position="168"/>
    </location>
</feature>
<dbReference type="EC" id="5.4.2.2" evidence="6"/>
<feature type="domain" description="Alpha-D-phosphohexomutase alpha/beta/alpha" evidence="19">
    <location>
        <begin position="310"/>
        <end position="426"/>
    </location>
</feature>
<evidence type="ECO:0000256" key="1">
    <source>
        <dbReference type="ARBA" id="ARBA00000443"/>
    </source>
</evidence>
<dbReference type="CDD" id="cd05799">
    <property type="entry name" value="PGM2"/>
    <property type="match status" value="1"/>
</dbReference>
<evidence type="ECO:0000256" key="15">
    <source>
        <dbReference type="RuleBase" id="RU004326"/>
    </source>
</evidence>
<feature type="domain" description="Alpha-D-phosphohexomutase alpha/beta/alpha" evidence="18">
    <location>
        <begin position="197"/>
        <end position="300"/>
    </location>
</feature>
<feature type="domain" description="Alpha-D-phosphohexomutase C-terminal" evidence="16">
    <location>
        <begin position="480"/>
        <end position="525"/>
    </location>
</feature>
<evidence type="ECO:0000259" key="19">
    <source>
        <dbReference type="Pfam" id="PF02880"/>
    </source>
</evidence>
<dbReference type="PANTHER" id="PTHR45745">
    <property type="entry name" value="PHOSPHOMANNOMUTASE 45A"/>
    <property type="match status" value="1"/>
</dbReference>
<organism evidence="20 21">
    <name type="scientific">Staphylococcus haemolyticus</name>
    <dbReference type="NCBI Taxonomy" id="1283"/>
    <lineage>
        <taxon>Bacteria</taxon>
        <taxon>Bacillati</taxon>
        <taxon>Bacillota</taxon>
        <taxon>Bacilli</taxon>
        <taxon>Bacillales</taxon>
        <taxon>Staphylococcaceae</taxon>
        <taxon>Staphylococcus</taxon>
    </lineage>
</organism>
<dbReference type="EMBL" id="LORN02000006">
    <property type="protein sequence ID" value="PNN29977.1"/>
    <property type="molecule type" value="Genomic_DNA"/>
</dbReference>
<comment type="pathway">
    <text evidence="3">Glycolipid metabolism; diglucosyl-diacylglycerol biosynthesis.</text>
</comment>
<evidence type="ECO:0000259" key="16">
    <source>
        <dbReference type="Pfam" id="PF00408"/>
    </source>
</evidence>
<dbReference type="GO" id="GO:0006166">
    <property type="term" value="P:purine ribonucleoside salvage"/>
    <property type="evidence" value="ECO:0007669"/>
    <property type="project" value="TreeGrafter"/>
</dbReference>
<evidence type="ECO:0000256" key="14">
    <source>
        <dbReference type="ARBA" id="ARBA00041467"/>
    </source>
</evidence>
<evidence type="ECO:0000259" key="17">
    <source>
        <dbReference type="Pfam" id="PF02878"/>
    </source>
</evidence>
<dbReference type="SUPFAM" id="SSF55957">
    <property type="entry name" value="Phosphoglucomutase, C-terminal domain"/>
    <property type="match status" value="1"/>
</dbReference>
<comment type="caution">
    <text evidence="20">The sequence shown here is derived from an EMBL/GenBank/DDBJ whole genome shotgun (WGS) entry which is preliminary data.</text>
</comment>
<keyword evidence="9 15" id="KW-0479">Metal-binding</keyword>
<dbReference type="InterPro" id="IPR005841">
    <property type="entry name" value="Alpha-D-phosphohexomutase_SF"/>
</dbReference>
<name>A0A2K0AY53_STAHA</name>
<evidence type="ECO:0000256" key="5">
    <source>
        <dbReference type="ARBA" id="ARBA00010231"/>
    </source>
</evidence>
<dbReference type="InterPro" id="IPR005845">
    <property type="entry name" value="A-D-PHexomutase_a/b/a-II"/>
</dbReference>
<evidence type="ECO:0000313" key="21">
    <source>
        <dbReference type="Proteomes" id="UP000053523"/>
    </source>
</evidence>
<evidence type="ECO:0000256" key="7">
    <source>
        <dbReference type="ARBA" id="ARBA00022526"/>
    </source>
</evidence>
<dbReference type="PANTHER" id="PTHR45745:SF1">
    <property type="entry name" value="PHOSPHOGLUCOMUTASE 2B-RELATED"/>
    <property type="match status" value="1"/>
</dbReference>
<protein>
    <recommendedName>
        <fullName evidence="12">Phosphoglucomutase</fullName>
        <ecNumber evidence="6">5.4.2.2</ecNumber>
    </recommendedName>
    <alternativeName>
        <fullName evidence="14">Alpha-phosphoglucomutase</fullName>
    </alternativeName>
    <alternativeName>
        <fullName evidence="13">Glucose phosphomutase</fullName>
    </alternativeName>
</protein>
<dbReference type="GO" id="GO:0000287">
    <property type="term" value="F:magnesium ion binding"/>
    <property type="evidence" value="ECO:0007669"/>
    <property type="project" value="InterPro"/>
</dbReference>
<comment type="cofactor">
    <cofactor evidence="2">
        <name>Mg(2+)</name>
        <dbReference type="ChEBI" id="CHEBI:18420"/>
    </cofactor>
</comment>
<accession>A0A2K0AY53</accession>
<comment type="catalytic activity">
    <reaction evidence="1">
        <text>alpha-D-glucose 1-phosphate = alpha-D-glucose 6-phosphate</text>
        <dbReference type="Rhea" id="RHEA:23536"/>
        <dbReference type="ChEBI" id="CHEBI:58225"/>
        <dbReference type="ChEBI" id="CHEBI:58601"/>
        <dbReference type="EC" id="5.4.2.2"/>
    </reaction>
</comment>
<evidence type="ECO:0000313" key="20">
    <source>
        <dbReference type="EMBL" id="PNN29977.1"/>
    </source>
</evidence>
<dbReference type="Pfam" id="PF02878">
    <property type="entry name" value="PGM_PMM_I"/>
    <property type="match status" value="1"/>
</dbReference>
<sequence length="548" mass="61970">MKDNWMKYKDDSLVASFYDSQTTTFQEQGFETELAFGTAGIRGQFGLGPGRLNRYTIQRLALGIANYLKDKEDNPSIVIHYDIRHLSSEFAHIITQILTSKGIKVYLADVYKTTPQLSFAVRYLQTSAGIMITASHNPKDYNGIKVYGADGAQLDEDTSLEVAQYINNLGNPLELNIDLNQELIEKNTFDLQEAVYDSYINEITNLIGDIPQSDLKVVYTSLHGTGVPIIPDVLKHLNFQNVSLVELQCELDPNFSSVKSANPEEREAFDLAIQQAHDLEANLIIATDPDVDRMGFVERDTNGQTYYFGGSEIGALLIKYLLEYTNVPNHSVVIQSIVSGELGKRLAQQHEVTVKEVLIGFKHIAKAIRELDDTESFLFAYEESYGYLADDFVRDKDAIQIVPLIIKYASILKNEGKTLHDALKEIHREVGQYRDKPMSKVFEGREGQQQINALMDKLRRNIPDVIAGLKVIAVEDYETLKRIYKEDNTKEAISLPQANVIRILFKEGFIALRPSGTEPKLKFYLSLNVDNFEQVSQDIYNYIFGDTE</sequence>
<dbReference type="Proteomes" id="UP000053523">
    <property type="component" value="Unassembled WGS sequence"/>
</dbReference>
<evidence type="ECO:0000256" key="4">
    <source>
        <dbReference type="ARBA" id="ARBA00005189"/>
    </source>
</evidence>
<evidence type="ECO:0000259" key="18">
    <source>
        <dbReference type="Pfam" id="PF02879"/>
    </source>
</evidence>
<dbReference type="InterPro" id="IPR005843">
    <property type="entry name" value="A-D-PHexomutase_C"/>
</dbReference>
<dbReference type="PRINTS" id="PR00509">
    <property type="entry name" value="PGMPMM"/>
</dbReference>
<dbReference type="GO" id="GO:0006006">
    <property type="term" value="P:glucose metabolic process"/>
    <property type="evidence" value="ECO:0007669"/>
    <property type="project" value="UniProtKB-KW"/>
</dbReference>
<dbReference type="Gene3D" id="3.30.310.50">
    <property type="entry name" value="Alpha-D-phosphohexomutase, C-terminal domain"/>
    <property type="match status" value="1"/>
</dbReference>
<dbReference type="InterPro" id="IPR005846">
    <property type="entry name" value="A-D-PHexomutase_a/b/a-III"/>
</dbReference>
<dbReference type="AlphaFoldDB" id="A0A2K0AY53"/>
<comment type="similarity">
    <text evidence="5 15">Belongs to the phosphohexose mutase family.</text>
</comment>
<evidence type="ECO:0000256" key="3">
    <source>
        <dbReference type="ARBA" id="ARBA00005164"/>
    </source>
</evidence>
<dbReference type="Pfam" id="PF00408">
    <property type="entry name" value="PGM_PMM_IV"/>
    <property type="match status" value="1"/>
</dbReference>
<evidence type="ECO:0000256" key="13">
    <source>
        <dbReference type="ARBA" id="ARBA00041398"/>
    </source>
</evidence>
<keyword evidence="7" id="KW-0313">Glucose metabolism</keyword>
<reference evidence="20 21" key="1">
    <citation type="submission" date="2017-12" db="EMBL/GenBank/DDBJ databases">
        <title>FDA dAtabase for Regulatory Grade micrObial Sequences (FDA-ARGOS): Supporting development and validation of Infectious Disease Dx tests.</title>
        <authorList>
            <person name="Hoffmann M."/>
            <person name="Allard M."/>
            <person name="Evans P."/>
            <person name="Brown E."/>
            <person name="Tallon L."/>
            <person name="Sadzewicz L."/>
            <person name="Sengamalay N."/>
            <person name="Ott S."/>
            <person name="Godinez A."/>
            <person name="Nagaraj S."/>
            <person name="Vavikolanu K."/>
            <person name="Aluvathingal J."/>
            <person name="Nadendla S."/>
            <person name="Sichtig H."/>
        </authorList>
    </citation>
    <scope>NUCLEOTIDE SEQUENCE [LARGE SCALE GENOMIC DNA]</scope>
    <source>
        <strain evidence="20 21">FDAARGOS_148</strain>
    </source>
</reference>
<evidence type="ECO:0000256" key="8">
    <source>
        <dbReference type="ARBA" id="ARBA00022553"/>
    </source>
</evidence>
<dbReference type="GO" id="GO:0004614">
    <property type="term" value="F:phosphoglucomutase activity"/>
    <property type="evidence" value="ECO:0007669"/>
    <property type="project" value="UniProtKB-EC"/>
</dbReference>
<keyword evidence="10 15" id="KW-0460">Magnesium</keyword>
<dbReference type="GO" id="GO:0008973">
    <property type="term" value="F:phosphopentomutase activity"/>
    <property type="evidence" value="ECO:0007669"/>
    <property type="project" value="TreeGrafter"/>
</dbReference>
<evidence type="ECO:0000256" key="6">
    <source>
        <dbReference type="ARBA" id="ARBA00012728"/>
    </source>
</evidence>
<dbReference type="SUPFAM" id="SSF53738">
    <property type="entry name" value="Phosphoglucomutase, first 3 domains"/>
    <property type="match status" value="3"/>
</dbReference>
<evidence type="ECO:0000256" key="9">
    <source>
        <dbReference type="ARBA" id="ARBA00022723"/>
    </source>
</evidence>
<comment type="pathway">
    <text evidence="4">Lipid metabolism.</text>
</comment>
<evidence type="ECO:0000256" key="2">
    <source>
        <dbReference type="ARBA" id="ARBA00001946"/>
    </source>
</evidence>
<dbReference type="InterPro" id="IPR036900">
    <property type="entry name" value="A-D-PHexomutase_C_sf"/>
</dbReference>
<dbReference type="Pfam" id="PF02879">
    <property type="entry name" value="PGM_PMM_II"/>
    <property type="match status" value="1"/>
</dbReference>
<dbReference type="Gene3D" id="3.40.120.10">
    <property type="entry name" value="Alpha-D-Glucose-1,6-Bisphosphate, subunit A, domain 3"/>
    <property type="match status" value="3"/>
</dbReference>